<reference evidence="4 5" key="1">
    <citation type="submission" date="2017-03" db="EMBL/GenBank/DDBJ databases">
        <title>Genome of the blue death feigning beetle - Asbolus verrucosus.</title>
        <authorList>
            <person name="Rider S.D."/>
        </authorList>
    </citation>
    <scope>NUCLEOTIDE SEQUENCE [LARGE SCALE GENOMIC DNA]</scope>
    <source>
        <strain evidence="4">Butters</strain>
        <tissue evidence="4">Head and leg muscle</tissue>
    </source>
</reference>
<organism evidence="4 5">
    <name type="scientific">Asbolus verrucosus</name>
    <name type="common">Desert ironclad beetle</name>
    <dbReference type="NCBI Taxonomy" id="1661398"/>
    <lineage>
        <taxon>Eukaryota</taxon>
        <taxon>Metazoa</taxon>
        <taxon>Ecdysozoa</taxon>
        <taxon>Arthropoda</taxon>
        <taxon>Hexapoda</taxon>
        <taxon>Insecta</taxon>
        <taxon>Pterygota</taxon>
        <taxon>Neoptera</taxon>
        <taxon>Endopterygota</taxon>
        <taxon>Coleoptera</taxon>
        <taxon>Polyphaga</taxon>
        <taxon>Cucujiformia</taxon>
        <taxon>Tenebrionidae</taxon>
        <taxon>Pimeliinae</taxon>
        <taxon>Asbolus</taxon>
    </lineage>
</organism>
<comment type="caution">
    <text evidence="4">The sequence shown here is derived from an EMBL/GenBank/DDBJ whole genome shotgun (WGS) entry which is preliminary data.</text>
</comment>
<dbReference type="AlphaFoldDB" id="A0A482VTC1"/>
<proteinExistence type="inferred from homology"/>
<feature type="domain" description="Sulfotransferase" evidence="3">
    <location>
        <begin position="98"/>
        <end position="254"/>
    </location>
</feature>
<protein>
    <submittedName>
        <fullName evidence="4">Sulfotransfer 1 domain containing protein</fullName>
    </submittedName>
</protein>
<dbReference type="OrthoDB" id="205623at2759"/>
<evidence type="ECO:0000259" key="3">
    <source>
        <dbReference type="Pfam" id="PF00685"/>
    </source>
</evidence>
<comment type="similarity">
    <text evidence="1">Belongs to the sulfotransferase 1 family.</text>
</comment>
<keyword evidence="2" id="KW-0808">Transferase</keyword>
<dbReference type="Pfam" id="PF00685">
    <property type="entry name" value="Sulfotransfer_1"/>
    <property type="match status" value="2"/>
</dbReference>
<keyword evidence="5" id="KW-1185">Reference proteome</keyword>
<dbReference type="GO" id="GO:0008146">
    <property type="term" value="F:sulfotransferase activity"/>
    <property type="evidence" value="ECO:0007669"/>
    <property type="project" value="InterPro"/>
</dbReference>
<dbReference type="SUPFAM" id="SSF52540">
    <property type="entry name" value="P-loop containing nucleoside triphosphate hydrolases"/>
    <property type="match status" value="1"/>
</dbReference>
<accession>A0A482VTC1</accession>
<evidence type="ECO:0000313" key="5">
    <source>
        <dbReference type="Proteomes" id="UP000292052"/>
    </source>
</evidence>
<feature type="domain" description="Sulfotransferase" evidence="3">
    <location>
        <begin position="53"/>
        <end position="97"/>
    </location>
</feature>
<evidence type="ECO:0000256" key="1">
    <source>
        <dbReference type="ARBA" id="ARBA00005771"/>
    </source>
</evidence>
<evidence type="ECO:0000313" key="4">
    <source>
        <dbReference type="EMBL" id="RZC35980.1"/>
    </source>
</evidence>
<gene>
    <name evidence="4" type="ORF">BDFB_012255</name>
</gene>
<dbReference type="PANTHER" id="PTHR11783">
    <property type="entry name" value="SULFOTRANSFERASE SULT"/>
    <property type="match status" value="1"/>
</dbReference>
<dbReference type="EMBL" id="QDEB01066362">
    <property type="protein sequence ID" value="RZC35980.1"/>
    <property type="molecule type" value="Genomic_DNA"/>
</dbReference>
<dbReference type="Gene3D" id="3.40.50.300">
    <property type="entry name" value="P-loop containing nucleotide triphosphate hydrolases"/>
    <property type="match status" value="1"/>
</dbReference>
<dbReference type="InterPro" id="IPR027417">
    <property type="entry name" value="P-loop_NTPase"/>
</dbReference>
<name>A0A482VTC1_ASBVE</name>
<sequence>MEKVAALSDEELNEILKKWTGKFRYGYTTVKGCTLPQHYLEFQKDIDDFEVFDSDIWICSFPRTGTTWMSEMVWLIANNFNYEKAKTTMFDRMRFIENPLDACVSYYYHAASMMFTGSLEEFCKLYLSKKMPYGPFWEHILPFWRIRDQENLLFLKYEDLKQDLNKVIRRTSTFLGKSVSDEEVHILQDYLSFESMKKNSAVSGGKVLDTVKKSGPIKAPFIRSGKVGGYKAELPQNFVEIFESWMESNLEGTGLSFQQS</sequence>
<dbReference type="InterPro" id="IPR000863">
    <property type="entry name" value="Sulfotransferase_dom"/>
</dbReference>
<dbReference type="Proteomes" id="UP000292052">
    <property type="component" value="Unassembled WGS sequence"/>
</dbReference>
<evidence type="ECO:0000256" key="2">
    <source>
        <dbReference type="ARBA" id="ARBA00022679"/>
    </source>
</evidence>